<dbReference type="EMBL" id="CYSE01000001">
    <property type="protein sequence ID" value="CUH75743.1"/>
    <property type="molecule type" value="Genomic_DNA"/>
</dbReference>
<sequence>MALTKEHELHTRRRSRNVGLGLTLAAFIAIVFGMTFVKVTRGGFAPNPSPVATAPAGQQGGANGN</sequence>
<accession>A0A0P1G1T7</accession>
<evidence type="ECO:0000313" key="3">
    <source>
        <dbReference type="EMBL" id="CUH75743.1"/>
    </source>
</evidence>
<feature type="region of interest" description="Disordered" evidence="1">
    <location>
        <begin position="46"/>
        <end position="65"/>
    </location>
</feature>
<evidence type="ECO:0000256" key="2">
    <source>
        <dbReference type="SAM" id="Phobius"/>
    </source>
</evidence>
<keyword evidence="2" id="KW-0812">Transmembrane</keyword>
<proteinExistence type="predicted"/>
<dbReference type="RefSeq" id="WP_058246122.1">
    <property type="nucleotide sequence ID" value="NZ_CYSE01000001.1"/>
</dbReference>
<feature type="transmembrane region" description="Helical" evidence="2">
    <location>
        <begin position="20"/>
        <end position="39"/>
    </location>
</feature>
<keyword evidence="4" id="KW-1185">Reference proteome</keyword>
<name>A0A0P1G1T7_9RHOB</name>
<dbReference type="OrthoDB" id="7871759at2"/>
<keyword evidence="2" id="KW-0472">Membrane</keyword>
<organism evidence="3 4">
    <name type="scientific">Tropicibacter naphthalenivorans</name>
    <dbReference type="NCBI Taxonomy" id="441103"/>
    <lineage>
        <taxon>Bacteria</taxon>
        <taxon>Pseudomonadati</taxon>
        <taxon>Pseudomonadota</taxon>
        <taxon>Alphaproteobacteria</taxon>
        <taxon>Rhodobacterales</taxon>
        <taxon>Roseobacteraceae</taxon>
        <taxon>Tropicibacter</taxon>
    </lineage>
</organism>
<dbReference type="AlphaFoldDB" id="A0A0P1G1T7"/>
<dbReference type="STRING" id="441103.TRN7648_00596"/>
<evidence type="ECO:0000313" key="4">
    <source>
        <dbReference type="Proteomes" id="UP000054935"/>
    </source>
</evidence>
<reference evidence="3 4" key="1">
    <citation type="submission" date="2015-09" db="EMBL/GenBank/DDBJ databases">
        <authorList>
            <consortium name="Swine Surveillance"/>
        </authorList>
    </citation>
    <scope>NUCLEOTIDE SEQUENCE [LARGE SCALE GENOMIC DNA]</scope>
    <source>
        <strain evidence="3 4">CECT 7648</strain>
    </source>
</reference>
<evidence type="ECO:0000256" key="1">
    <source>
        <dbReference type="SAM" id="MobiDB-lite"/>
    </source>
</evidence>
<keyword evidence="2" id="KW-1133">Transmembrane helix</keyword>
<dbReference type="Proteomes" id="UP000054935">
    <property type="component" value="Unassembled WGS sequence"/>
</dbReference>
<gene>
    <name evidence="3" type="ORF">TRN7648_00596</name>
</gene>
<protein>
    <recommendedName>
        <fullName evidence="5">Cytochrome C oxidase assembly protein</fullName>
    </recommendedName>
</protein>
<evidence type="ECO:0008006" key="5">
    <source>
        <dbReference type="Google" id="ProtNLM"/>
    </source>
</evidence>